<dbReference type="EMBL" id="JAYMGO010000004">
    <property type="protein sequence ID" value="KAL1276627.1"/>
    <property type="molecule type" value="Genomic_DNA"/>
</dbReference>
<evidence type="ECO:0008006" key="4">
    <source>
        <dbReference type="Google" id="ProtNLM"/>
    </source>
</evidence>
<dbReference type="Proteomes" id="UP001558613">
    <property type="component" value="Unassembled WGS sequence"/>
</dbReference>
<dbReference type="InterPro" id="IPR016186">
    <property type="entry name" value="C-type_lectin-like/link_sf"/>
</dbReference>
<proteinExistence type="predicted"/>
<evidence type="ECO:0000313" key="3">
    <source>
        <dbReference type="Proteomes" id="UP001558613"/>
    </source>
</evidence>
<evidence type="ECO:0000313" key="2">
    <source>
        <dbReference type="EMBL" id="KAL1276627.1"/>
    </source>
</evidence>
<dbReference type="PANTHER" id="PTHR45784:SF3">
    <property type="entry name" value="C-TYPE LECTIN DOMAIN FAMILY 4 MEMBER K-LIKE-RELATED"/>
    <property type="match status" value="1"/>
</dbReference>
<dbReference type="PANTHER" id="PTHR45784">
    <property type="entry name" value="C-TYPE LECTIN DOMAIN FAMILY 20 MEMBER A-RELATED"/>
    <property type="match status" value="1"/>
</dbReference>
<accession>A0ABR3NIP6</accession>
<keyword evidence="1" id="KW-0732">Signal</keyword>
<name>A0ABR3NIP6_9TELE</name>
<protein>
    <recommendedName>
        <fullName evidence="4">C-type lectin domain-containing protein</fullName>
    </recommendedName>
</protein>
<dbReference type="InterPro" id="IPR016187">
    <property type="entry name" value="CTDL_fold"/>
</dbReference>
<dbReference type="Gene3D" id="3.10.100.10">
    <property type="entry name" value="Mannose-Binding Protein A, subunit A"/>
    <property type="match status" value="1"/>
</dbReference>
<gene>
    <name evidence="2" type="ORF">QQF64_036250</name>
</gene>
<feature type="signal peptide" evidence="1">
    <location>
        <begin position="1"/>
        <end position="20"/>
    </location>
</feature>
<feature type="chain" id="PRO_5045123323" description="C-type lectin domain-containing protein" evidence="1">
    <location>
        <begin position="21"/>
        <end position="106"/>
    </location>
</feature>
<keyword evidence="3" id="KW-1185">Reference proteome</keyword>
<sequence>MDQTLYFILLLIALCSVSECVQRQYRFIKKVKTWTEAQRYCRERYTDLATVDNMNDMNELNKRMNYRDLATVYNMKDMNVLSLSGLGCRRRVMINGSGLQVNLRSI</sequence>
<organism evidence="2 3">
    <name type="scientific">Cirrhinus molitorella</name>
    <name type="common">mud carp</name>
    <dbReference type="NCBI Taxonomy" id="172907"/>
    <lineage>
        <taxon>Eukaryota</taxon>
        <taxon>Metazoa</taxon>
        <taxon>Chordata</taxon>
        <taxon>Craniata</taxon>
        <taxon>Vertebrata</taxon>
        <taxon>Euteleostomi</taxon>
        <taxon>Actinopterygii</taxon>
        <taxon>Neopterygii</taxon>
        <taxon>Teleostei</taxon>
        <taxon>Ostariophysi</taxon>
        <taxon>Cypriniformes</taxon>
        <taxon>Cyprinidae</taxon>
        <taxon>Labeoninae</taxon>
        <taxon>Labeonini</taxon>
        <taxon>Cirrhinus</taxon>
    </lineage>
</organism>
<evidence type="ECO:0000256" key="1">
    <source>
        <dbReference type="SAM" id="SignalP"/>
    </source>
</evidence>
<dbReference type="SUPFAM" id="SSF56436">
    <property type="entry name" value="C-type lectin-like"/>
    <property type="match status" value="1"/>
</dbReference>
<reference evidence="2 3" key="1">
    <citation type="submission" date="2023-09" db="EMBL/GenBank/DDBJ databases">
        <authorList>
            <person name="Wang M."/>
        </authorList>
    </citation>
    <scope>NUCLEOTIDE SEQUENCE [LARGE SCALE GENOMIC DNA]</scope>
    <source>
        <strain evidence="2">GT-2023</strain>
        <tissue evidence="2">Liver</tissue>
    </source>
</reference>
<comment type="caution">
    <text evidence="2">The sequence shown here is derived from an EMBL/GenBank/DDBJ whole genome shotgun (WGS) entry which is preliminary data.</text>
</comment>